<evidence type="ECO:0000313" key="3">
    <source>
        <dbReference type="Proteomes" id="UP000799439"/>
    </source>
</evidence>
<name>A0A9P4JA76_9PEZI</name>
<comment type="caution">
    <text evidence="2">The sequence shown here is derived from an EMBL/GenBank/DDBJ whole genome shotgun (WGS) entry which is preliminary data.</text>
</comment>
<dbReference type="Proteomes" id="UP000799439">
    <property type="component" value="Unassembled WGS sequence"/>
</dbReference>
<evidence type="ECO:0000256" key="1">
    <source>
        <dbReference type="SAM" id="MobiDB-lite"/>
    </source>
</evidence>
<dbReference type="AlphaFoldDB" id="A0A9P4JA76"/>
<organism evidence="2 3">
    <name type="scientific">Myriangium duriaei CBS 260.36</name>
    <dbReference type="NCBI Taxonomy" id="1168546"/>
    <lineage>
        <taxon>Eukaryota</taxon>
        <taxon>Fungi</taxon>
        <taxon>Dikarya</taxon>
        <taxon>Ascomycota</taxon>
        <taxon>Pezizomycotina</taxon>
        <taxon>Dothideomycetes</taxon>
        <taxon>Dothideomycetidae</taxon>
        <taxon>Myriangiales</taxon>
        <taxon>Myriangiaceae</taxon>
        <taxon>Myriangium</taxon>
    </lineage>
</organism>
<gene>
    <name evidence="2" type="ORF">K461DRAFT_290399</name>
</gene>
<protein>
    <submittedName>
        <fullName evidence="2">Uncharacterized protein</fullName>
    </submittedName>
</protein>
<feature type="region of interest" description="Disordered" evidence="1">
    <location>
        <begin position="1"/>
        <end position="26"/>
    </location>
</feature>
<dbReference type="EMBL" id="ML996081">
    <property type="protein sequence ID" value="KAF2158152.1"/>
    <property type="molecule type" value="Genomic_DNA"/>
</dbReference>
<accession>A0A9P4JA76</accession>
<keyword evidence="3" id="KW-1185">Reference proteome</keyword>
<proteinExistence type="predicted"/>
<sequence length="259" mass="29038">MPGHRAVERPGQERNKSFRQDVTDEHIRTLSQEMAPVRKRRRLLHTELPTNEQKEEKESTVLVSAKMPVHAPRLLHVYPQVPPICFQQGLLGSIGMATLDIRVISGQPGRITTSQLVLPLRAILEEQAHSVVSADIQSVVLWAQLEKLQRLGLRFSDTTSWVVVVPGYCIGASGTMVKDEEGLQEAILSHWVACRNQQFYFVLCGEDMVKEVAEAVQVVFTEEDLVVAKTTEALDQLAFRLDMFFAHLTPPSEHDPIAA</sequence>
<reference evidence="2" key="1">
    <citation type="journal article" date="2020" name="Stud. Mycol.">
        <title>101 Dothideomycetes genomes: a test case for predicting lifestyles and emergence of pathogens.</title>
        <authorList>
            <person name="Haridas S."/>
            <person name="Albert R."/>
            <person name="Binder M."/>
            <person name="Bloem J."/>
            <person name="Labutti K."/>
            <person name="Salamov A."/>
            <person name="Andreopoulos B."/>
            <person name="Baker S."/>
            <person name="Barry K."/>
            <person name="Bills G."/>
            <person name="Bluhm B."/>
            <person name="Cannon C."/>
            <person name="Castanera R."/>
            <person name="Culley D."/>
            <person name="Daum C."/>
            <person name="Ezra D."/>
            <person name="Gonzalez J."/>
            <person name="Henrissat B."/>
            <person name="Kuo A."/>
            <person name="Liang C."/>
            <person name="Lipzen A."/>
            <person name="Lutzoni F."/>
            <person name="Magnuson J."/>
            <person name="Mondo S."/>
            <person name="Nolan M."/>
            <person name="Ohm R."/>
            <person name="Pangilinan J."/>
            <person name="Park H.-J."/>
            <person name="Ramirez L."/>
            <person name="Alfaro M."/>
            <person name="Sun H."/>
            <person name="Tritt A."/>
            <person name="Yoshinaga Y."/>
            <person name="Zwiers L.-H."/>
            <person name="Turgeon B."/>
            <person name="Goodwin S."/>
            <person name="Spatafora J."/>
            <person name="Crous P."/>
            <person name="Grigoriev I."/>
        </authorList>
    </citation>
    <scope>NUCLEOTIDE SEQUENCE</scope>
    <source>
        <strain evidence="2">CBS 260.36</strain>
    </source>
</reference>
<evidence type="ECO:0000313" key="2">
    <source>
        <dbReference type="EMBL" id="KAF2158152.1"/>
    </source>
</evidence>